<protein>
    <recommendedName>
        <fullName evidence="3">FERM domain-containing protein</fullName>
    </recommendedName>
</protein>
<evidence type="ECO:0000256" key="1">
    <source>
        <dbReference type="SAM" id="MobiDB-lite"/>
    </source>
</evidence>
<dbReference type="PROSITE" id="PS50057">
    <property type="entry name" value="FERM_3"/>
    <property type="match status" value="1"/>
</dbReference>
<organism evidence="4 5">
    <name type="scientific">Chytriomyces confervae</name>
    <dbReference type="NCBI Taxonomy" id="246404"/>
    <lineage>
        <taxon>Eukaryota</taxon>
        <taxon>Fungi</taxon>
        <taxon>Fungi incertae sedis</taxon>
        <taxon>Chytridiomycota</taxon>
        <taxon>Chytridiomycota incertae sedis</taxon>
        <taxon>Chytridiomycetes</taxon>
        <taxon>Chytridiales</taxon>
        <taxon>Chytriomycetaceae</taxon>
        <taxon>Chytriomyces</taxon>
    </lineage>
</organism>
<accession>A0A507EUS7</accession>
<dbReference type="OrthoDB" id="2142533at2759"/>
<dbReference type="InterPro" id="IPR035963">
    <property type="entry name" value="FERM_2"/>
</dbReference>
<dbReference type="PANTHER" id="PTHR13283">
    <property type="entry name" value="KREV INTERACTION TRAPPED 1-RELATED"/>
    <property type="match status" value="1"/>
</dbReference>
<gene>
    <name evidence="4" type="ORF">CcCBS67573_g07358</name>
</gene>
<dbReference type="STRING" id="246404.A0A507EUS7"/>
<dbReference type="Proteomes" id="UP000320333">
    <property type="component" value="Unassembled WGS sequence"/>
</dbReference>
<dbReference type="InterPro" id="IPR051594">
    <property type="entry name" value="KRIT1/FRMD8"/>
</dbReference>
<comment type="caution">
    <text evidence="4">The sequence shown here is derived from an EMBL/GenBank/DDBJ whole genome shotgun (WGS) entry which is preliminary data.</text>
</comment>
<dbReference type="InterPro" id="IPR019749">
    <property type="entry name" value="Band_41_domain"/>
</dbReference>
<feature type="region of interest" description="Disordered" evidence="1">
    <location>
        <begin position="644"/>
        <end position="692"/>
    </location>
</feature>
<dbReference type="PANTHER" id="PTHR13283:SF10">
    <property type="entry name" value="FERM DOMAIN-CONTAINING PROTEIN 8"/>
    <property type="match status" value="1"/>
</dbReference>
<sequence>MQTVTYAALVCLSAVSTLVSLMLYSRLKHINQVRSMQSSSAAKSLTLPSATARATVVPFPFHTHKQSDIPSNAITARSKPKLTMSIYMGDEEVVFNRSAFRPSQTRASTPSFSSKETPDNSYCFALDMFHIQNVALPQKCVTAQSISHHPKEWQPAVQENIDPISNEVTHSSVKVRLLLGDSFLDVHQRYPPGPIYSEDVCASVVERQGISQDAAGLFALWIVGKDLEIQIRPKANILKVVQDWNALVVKYTHYPQAVDPDHMFNRYWLIFRREASVCKKVERDISLKDGIALKMLFGEAKRNILTGRYPCTVKDAANLAALQLQASIGNYDPLRCPRGYISKNKALMTSLLSSRIIRKKSDGTWERIIMAEHKQLDQVSCRRAQICFLDYVRQWRCYGCSFFPVSRDQPPAGFFEFRVQKWMAGIGPDGIVVFERDRTSSYKFIDIWPNIQWIHGQDTFIIYDAFSNNHQFKLITPQAELMHNLAARIAHLVRKGTMKAVSSSAVWRPLDDLAAILRLHPAASVQLKSSNGSKSVLSLGSRSALALDESKKNQDFDTLKKDDFNVGSGSTVFLSEAGKQSKSSIRQIEVTLEDEAGTTVLDDVASKNEDQKAAQEVVTPVVAADACEAVPAVTLDSAALQDVQKEAERDGSKTERMYLPSKTRSRAPSALSSFQSASIQTDRGRKNSNTPK</sequence>
<dbReference type="GO" id="GO:0005886">
    <property type="term" value="C:plasma membrane"/>
    <property type="evidence" value="ECO:0007669"/>
    <property type="project" value="TreeGrafter"/>
</dbReference>
<dbReference type="InterPro" id="IPR000299">
    <property type="entry name" value="FERM_domain"/>
</dbReference>
<dbReference type="Gene3D" id="2.30.29.30">
    <property type="entry name" value="Pleckstrin-homology domain (PH domain)/Phosphotyrosine-binding domain (PTB)"/>
    <property type="match status" value="1"/>
</dbReference>
<dbReference type="InterPro" id="IPR014352">
    <property type="entry name" value="FERM/acyl-CoA-bd_prot_sf"/>
</dbReference>
<dbReference type="InterPro" id="IPR011993">
    <property type="entry name" value="PH-like_dom_sf"/>
</dbReference>
<keyword evidence="5" id="KW-1185">Reference proteome</keyword>
<evidence type="ECO:0000313" key="5">
    <source>
        <dbReference type="Proteomes" id="UP000320333"/>
    </source>
</evidence>
<dbReference type="EMBL" id="QEAP01000376">
    <property type="protein sequence ID" value="TPX67839.1"/>
    <property type="molecule type" value="Genomic_DNA"/>
</dbReference>
<dbReference type="AlphaFoldDB" id="A0A507EUS7"/>
<dbReference type="Gene3D" id="3.10.20.90">
    <property type="entry name" value="Phosphatidylinositol 3-kinase Catalytic Subunit, Chain A, domain 1"/>
    <property type="match status" value="1"/>
</dbReference>
<dbReference type="CDD" id="cd14473">
    <property type="entry name" value="FERM_B-lobe"/>
    <property type="match status" value="1"/>
</dbReference>
<evidence type="ECO:0000313" key="4">
    <source>
        <dbReference type="EMBL" id="TPX67839.1"/>
    </source>
</evidence>
<evidence type="ECO:0000259" key="3">
    <source>
        <dbReference type="PROSITE" id="PS50057"/>
    </source>
</evidence>
<feature type="compositionally biased region" description="Polar residues" evidence="1">
    <location>
        <begin position="670"/>
        <end position="692"/>
    </location>
</feature>
<dbReference type="SUPFAM" id="SSF47031">
    <property type="entry name" value="Second domain of FERM"/>
    <property type="match status" value="1"/>
</dbReference>
<keyword evidence="2" id="KW-1133">Transmembrane helix</keyword>
<name>A0A507EUS7_9FUNG</name>
<evidence type="ECO:0000256" key="2">
    <source>
        <dbReference type="SAM" id="Phobius"/>
    </source>
</evidence>
<dbReference type="InterPro" id="IPR019748">
    <property type="entry name" value="FERM_central"/>
</dbReference>
<dbReference type="Gene3D" id="1.20.80.10">
    <property type="match status" value="1"/>
</dbReference>
<feature type="transmembrane region" description="Helical" evidence="2">
    <location>
        <begin position="6"/>
        <end position="24"/>
    </location>
</feature>
<reference evidence="4 5" key="1">
    <citation type="journal article" date="2019" name="Sci. Rep.">
        <title>Comparative genomics of chytrid fungi reveal insights into the obligate biotrophic and pathogenic lifestyle of Synchytrium endobioticum.</title>
        <authorList>
            <person name="van de Vossenberg B.T.L.H."/>
            <person name="Warris S."/>
            <person name="Nguyen H.D.T."/>
            <person name="van Gent-Pelzer M.P.E."/>
            <person name="Joly D.L."/>
            <person name="van de Geest H.C."/>
            <person name="Bonants P.J.M."/>
            <person name="Smith D.S."/>
            <person name="Levesque C.A."/>
            <person name="van der Lee T.A.J."/>
        </authorList>
    </citation>
    <scope>NUCLEOTIDE SEQUENCE [LARGE SCALE GENOMIC DNA]</scope>
    <source>
        <strain evidence="4 5">CBS 675.73</strain>
    </source>
</reference>
<dbReference type="Pfam" id="PF00373">
    <property type="entry name" value="FERM_M"/>
    <property type="match status" value="1"/>
</dbReference>
<feature type="domain" description="FERM" evidence="3">
    <location>
        <begin position="171"/>
        <end position="497"/>
    </location>
</feature>
<keyword evidence="2" id="KW-0472">Membrane</keyword>
<dbReference type="SMART" id="SM00295">
    <property type="entry name" value="B41"/>
    <property type="match status" value="1"/>
</dbReference>
<keyword evidence="2" id="KW-0812">Transmembrane</keyword>
<proteinExistence type="predicted"/>
<feature type="compositionally biased region" description="Basic and acidic residues" evidence="1">
    <location>
        <begin position="644"/>
        <end position="656"/>
    </location>
</feature>